<feature type="domain" description="Helicase ATP-binding" evidence="2">
    <location>
        <begin position="372"/>
        <end position="529"/>
    </location>
</feature>
<dbReference type="PANTHER" id="PTHR47396">
    <property type="entry name" value="TYPE I RESTRICTION ENZYME ECOKI R PROTEIN"/>
    <property type="match status" value="1"/>
</dbReference>
<comment type="caution">
    <text evidence="4">The sequence shown here is derived from an EMBL/GenBank/DDBJ whole genome shotgun (WGS) entry which is preliminary data.</text>
</comment>
<gene>
    <name evidence="4" type="ORF">BKA10_002829</name>
</gene>
<dbReference type="GO" id="GO:0009035">
    <property type="term" value="F:type I site-specific deoxyribonuclease activity"/>
    <property type="evidence" value="ECO:0007669"/>
    <property type="project" value="UniProtKB-EC"/>
</dbReference>
<protein>
    <submittedName>
        <fullName evidence="4">Type I restriction enzyme R subunit</fullName>
        <ecNumber evidence="4">3.1.21.3</ecNumber>
    </submittedName>
</protein>
<dbReference type="SMART" id="SM00487">
    <property type="entry name" value="DEXDc"/>
    <property type="match status" value="1"/>
</dbReference>
<dbReference type="PROSITE" id="PS51194">
    <property type="entry name" value="HELICASE_CTER"/>
    <property type="match status" value="1"/>
</dbReference>
<dbReference type="PROSITE" id="PS51192">
    <property type="entry name" value="HELICASE_ATP_BIND_1"/>
    <property type="match status" value="1"/>
</dbReference>
<keyword evidence="4" id="KW-0378">Hydrolase</keyword>
<dbReference type="GO" id="GO:0005524">
    <property type="term" value="F:ATP binding"/>
    <property type="evidence" value="ECO:0007669"/>
    <property type="project" value="UniProtKB-KW"/>
</dbReference>
<dbReference type="RefSeq" id="WP_183500565.1">
    <property type="nucleotide sequence ID" value="NZ_BAABCO010000004.1"/>
</dbReference>
<feature type="coiled-coil region" evidence="1">
    <location>
        <begin position="146"/>
        <end position="205"/>
    </location>
</feature>
<organism evidence="4 5">
    <name type="scientific">Microbacterium invictum</name>
    <dbReference type="NCBI Taxonomy" id="515415"/>
    <lineage>
        <taxon>Bacteria</taxon>
        <taxon>Bacillati</taxon>
        <taxon>Actinomycetota</taxon>
        <taxon>Actinomycetes</taxon>
        <taxon>Micrococcales</taxon>
        <taxon>Microbacteriaceae</taxon>
        <taxon>Microbacterium</taxon>
    </lineage>
</organism>
<dbReference type="SUPFAM" id="SSF52540">
    <property type="entry name" value="P-loop containing nucleoside triphosphate hydrolases"/>
    <property type="match status" value="2"/>
</dbReference>
<dbReference type="InterPro" id="IPR007409">
    <property type="entry name" value="Restrct_endonuc_type1_HsdR_N"/>
</dbReference>
<dbReference type="Pfam" id="PF00271">
    <property type="entry name" value="Helicase_C"/>
    <property type="match status" value="1"/>
</dbReference>
<reference evidence="4 5" key="1">
    <citation type="submission" date="2020-08" db="EMBL/GenBank/DDBJ databases">
        <title>Sequencing the genomes of 1000 actinobacteria strains.</title>
        <authorList>
            <person name="Klenk H.-P."/>
        </authorList>
    </citation>
    <scope>NUCLEOTIDE SEQUENCE [LARGE SCALE GENOMIC DNA]</scope>
    <source>
        <strain evidence="4 5">DSM 19600</strain>
    </source>
</reference>
<dbReference type="Pfam" id="PF08463">
    <property type="entry name" value="EcoEI_R_C"/>
    <property type="match status" value="1"/>
</dbReference>
<dbReference type="Gene3D" id="3.40.50.300">
    <property type="entry name" value="P-loop containing nucleotide triphosphate hydrolases"/>
    <property type="match status" value="2"/>
</dbReference>
<dbReference type="InterPro" id="IPR027417">
    <property type="entry name" value="P-loop_NTPase"/>
</dbReference>
<dbReference type="InterPro" id="IPR001650">
    <property type="entry name" value="Helicase_C-like"/>
</dbReference>
<dbReference type="InterPro" id="IPR025285">
    <property type="entry name" value="DUF4145"/>
</dbReference>
<dbReference type="Pfam" id="PF13643">
    <property type="entry name" value="DUF4145"/>
    <property type="match status" value="1"/>
</dbReference>
<name>A0AA40SRE3_9MICO</name>
<dbReference type="EMBL" id="JACIFH010000001">
    <property type="protein sequence ID" value="MBB4141035.1"/>
    <property type="molecule type" value="Genomic_DNA"/>
</dbReference>
<dbReference type="CDD" id="cd18032">
    <property type="entry name" value="DEXHc_RE_I_III_res"/>
    <property type="match status" value="1"/>
</dbReference>
<dbReference type="EC" id="3.1.21.3" evidence="4"/>
<dbReference type="InterPro" id="IPR050742">
    <property type="entry name" value="Helicase_Restrict-Modif_Enz"/>
</dbReference>
<evidence type="ECO:0000256" key="1">
    <source>
        <dbReference type="SAM" id="Coils"/>
    </source>
</evidence>
<evidence type="ECO:0000313" key="5">
    <source>
        <dbReference type="Proteomes" id="UP000549113"/>
    </source>
</evidence>
<dbReference type="InterPro" id="IPR014001">
    <property type="entry name" value="Helicase_ATP-bd"/>
</dbReference>
<accession>A0AA40SRE3</accession>
<keyword evidence="1" id="KW-0175">Coiled coil</keyword>
<sequence>MGNFEFVVGRWPQIGDAATRAEAYLKPDPRAAATYARRAAELFTEWIYAAENLVRPYDDSFSNLTHQKPFRDAVGDNVGGILKSIRLIGNDAVHKDDDLPLLRARLAIEQLHSLCRWLHHCYADPAAPEPAPFAFALVPPAPAVVIQRTRAELEKLQAEFDAARADLTAQLAAAHALGAEAQAQLDALRAQLAELKAANEAKNADLGIADPTEATETETRSALIDLQLREAGWILSDARDREWPVTGIPSPSGTGKIDYVLWGDDGTPLAVVEAKRTRKDAREGRLQAELYADALERDFGQRPIVFYSNGYEHWMWDDRRYPPRRIAGFLTKDQLALAVQRRSSMKPLGTVEIDGTIVERPYQWRAIRAVNESFEQKKRRALLVMATGTGKTRTVIALVDVLQRANWVKRVLFLADRTALVNQAVGAFKMHLSDSAPVNLLTDRDSDGRVYVSTYQTVMGLIDAGGDDLRRFGPGYFDLIVVDEAHRSIYHRYGEIFDYFDSLVVGLTATPRADIDHNTYRLFELDDGVPTDAYELDDAIEGGYLVPPRARVIDLGFMNRGIHYADLSDAEREQWDALEWHNGEIPDEIDAAAMNRWLFNADTVDKVLEILMQEGHRVAGGDRLGKTIVFAKNQKHADFIEARLDANYPESRGSLARVITHASGPYAQTLIDDFSTPGKAPDIAISVDMLDTGIDIPDVVNLVFFKPVHSQTKYWQMVGRGTRLRPDLYGPGLDKTDFIIFDVCGNIEYFNVDVPEAPTGRQTSLSERLFGSRVRLLALLGGSDDADDRALRDGLATRLHGAVAAMNRDNFLVRKHLRTVDRFGQEAAWNTFTAADVDAAAELAGLPSPAENDPDEMAKRFDALLLDAQLAVADGAPIAPAVINRVVDIANGLTERRGIPAVDAQRALIAAVADPDWWQAPSLALLERVRVNLRELVRLLDARGREPVFTDFEDTVGDSRDVEIARVMPGLDRRAFREKLLGFLDSHAEEVALHKLRTGRPLTALDLAQLETILVSAGGVDMAELRAQSVEAGGLGRFVRSIVGLDRSAAEAALADFVAAPGFTQRQHAFVDLVVQQLTIAGCLDPRRLYEDPFTGLAPEGPDGLFSDGQVTDLISRLRRIDASADPVSATG</sequence>
<dbReference type="InterPro" id="IPR013670">
    <property type="entry name" value="EcoEI_R_C_dom"/>
</dbReference>
<evidence type="ECO:0000259" key="3">
    <source>
        <dbReference type="PROSITE" id="PS51194"/>
    </source>
</evidence>
<evidence type="ECO:0000259" key="2">
    <source>
        <dbReference type="PROSITE" id="PS51192"/>
    </source>
</evidence>
<dbReference type="Proteomes" id="UP000549113">
    <property type="component" value="Unassembled WGS sequence"/>
</dbReference>
<dbReference type="InterPro" id="IPR006935">
    <property type="entry name" value="Helicase/UvrB_N"/>
</dbReference>
<dbReference type="CDD" id="cd18799">
    <property type="entry name" value="SF2_C_EcoAI-like"/>
    <property type="match status" value="1"/>
</dbReference>
<dbReference type="AlphaFoldDB" id="A0AA40SRE3"/>
<keyword evidence="5" id="KW-1185">Reference proteome</keyword>
<dbReference type="PANTHER" id="PTHR47396:SF1">
    <property type="entry name" value="ATP-DEPENDENT HELICASE IRC3-RELATED"/>
    <property type="match status" value="1"/>
</dbReference>
<dbReference type="GO" id="GO:0005829">
    <property type="term" value="C:cytosol"/>
    <property type="evidence" value="ECO:0007669"/>
    <property type="project" value="TreeGrafter"/>
</dbReference>
<dbReference type="Gene3D" id="3.90.1570.30">
    <property type="match status" value="1"/>
</dbReference>
<dbReference type="Pfam" id="PF04313">
    <property type="entry name" value="HSDR_N"/>
    <property type="match status" value="1"/>
</dbReference>
<proteinExistence type="predicted"/>
<dbReference type="GO" id="GO:0009307">
    <property type="term" value="P:DNA restriction-modification system"/>
    <property type="evidence" value="ECO:0007669"/>
    <property type="project" value="UniProtKB-KW"/>
</dbReference>
<dbReference type="GO" id="GO:0003677">
    <property type="term" value="F:DNA binding"/>
    <property type="evidence" value="ECO:0007669"/>
    <property type="project" value="UniProtKB-KW"/>
</dbReference>
<dbReference type="Pfam" id="PF04851">
    <property type="entry name" value="ResIII"/>
    <property type="match status" value="1"/>
</dbReference>
<evidence type="ECO:0000313" key="4">
    <source>
        <dbReference type="EMBL" id="MBB4141035.1"/>
    </source>
</evidence>
<feature type="domain" description="Helicase C-terminal" evidence="3">
    <location>
        <begin position="603"/>
        <end position="765"/>
    </location>
</feature>